<dbReference type="GO" id="GO:0009451">
    <property type="term" value="P:RNA modification"/>
    <property type="evidence" value="ECO:0007669"/>
    <property type="project" value="InterPro"/>
</dbReference>
<proteinExistence type="predicted"/>
<dbReference type="FunFam" id="1.25.40.10:FF:001201">
    <property type="entry name" value="Pentatricopeptide repeat-containing protein OGR1, mitochondrial"/>
    <property type="match status" value="1"/>
</dbReference>
<keyword evidence="2" id="KW-0809">Transit peptide</keyword>
<dbReference type="Gene3D" id="1.25.40.10">
    <property type="entry name" value="Tetratricopeptide repeat domain"/>
    <property type="match status" value="2"/>
</dbReference>
<name>A0A6G1EJB2_9ORYZ</name>
<dbReference type="InterPro" id="IPR011990">
    <property type="entry name" value="TPR-like_helical_dom_sf"/>
</dbReference>
<reference evidence="4 5" key="1">
    <citation type="submission" date="2019-11" db="EMBL/GenBank/DDBJ databases">
        <title>Whole genome sequence of Oryza granulata.</title>
        <authorList>
            <person name="Li W."/>
        </authorList>
    </citation>
    <scope>NUCLEOTIDE SEQUENCE [LARGE SCALE GENOMIC DNA]</scope>
    <source>
        <strain evidence="5">cv. Menghai</strain>
        <tissue evidence="4">Leaf</tissue>
    </source>
</reference>
<evidence type="ECO:0000313" key="5">
    <source>
        <dbReference type="Proteomes" id="UP000479710"/>
    </source>
</evidence>
<evidence type="ECO:0008006" key="6">
    <source>
        <dbReference type="Google" id="ProtNLM"/>
    </source>
</evidence>
<dbReference type="PANTHER" id="PTHR47926">
    <property type="entry name" value="PENTATRICOPEPTIDE REPEAT-CONTAINING PROTEIN"/>
    <property type="match status" value="1"/>
</dbReference>
<gene>
    <name evidence="4" type="ORF">E2562_010151</name>
</gene>
<evidence type="ECO:0000256" key="2">
    <source>
        <dbReference type="ARBA" id="ARBA00022946"/>
    </source>
</evidence>
<dbReference type="NCBIfam" id="TIGR00756">
    <property type="entry name" value="PPR"/>
    <property type="match status" value="1"/>
</dbReference>
<feature type="repeat" description="PPR" evidence="3">
    <location>
        <begin position="260"/>
        <end position="294"/>
    </location>
</feature>
<sequence>MPPPLSTAVAAAAHLESLLPRLASLPQYKQFHARLLTSGHLDSHPGLHARFLDRLALSHHPAALPQALLLLRSLPFPTTNDLNAALRGLAASRHPARSLLLLAGRLLPPPSPSLPRLDALSLSFALRASARCSDAPTTVQIHALIIRLGVTADVRLLTTLVDSYAKCGNLASARKVFDEMTMRDVATWNALLAGLAQGTEPNLALALFHRLADSFQELPSREEPNEVTIVAALSACAQLGSLQDGMYVHEFAKKIGFDQNVRVYNRLIDMYSKCGSLARELDVFRSIKQEDRTLVSYNAAIQAHSMHGMEAMH</sequence>
<dbReference type="InterPro" id="IPR046960">
    <property type="entry name" value="PPR_At4g14850-like_plant"/>
</dbReference>
<keyword evidence="1" id="KW-0677">Repeat</keyword>
<protein>
    <recommendedName>
        <fullName evidence="6">Pentacotripeptide-repeat region of PRORP domain-containing protein</fullName>
    </recommendedName>
</protein>
<dbReference type="AlphaFoldDB" id="A0A6G1EJB2"/>
<organism evidence="4 5">
    <name type="scientific">Oryza meyeriana var. granulata</name>
    <dbReference type="NCBI Taxonomy" id="110450"/>
    <lineage>
        <taxon>Eukaryota</taxon>
        <taxon>Viridiplantae</taxon>
        <taxon>Streptophyta</taxon>
        <taxon>Embryophyta</taxon>
        <taxon>Tracheophyta</taxon>
        <taxon>Spermatophyta</taxon>
        <taxon>Magnoliopsida</taxon>
        <taxon>Liliopsida</taxon>
        <taxon>Poales</taxon>
        <taxon>Poaceae</taxon>
        <taxon>BOP clade</taxon>
        <taxon>Oryzoideae</taxon>
        <taxon>Oryzeae</taxon>
        <taxon>Oryzinae</taxon>
        <taxon>Oryza</taxon>
        <taxon>Oryza meyeriana</taxon>
    </lineage>
</organism>
<feature type="repeat" description="PPR" evidence="3">
    <location>
        <begin position="153"/>
        <end position="187"/>
    </location>
</feature>
<accession>A0A6G1EJB2</accession>
<dbReference type="PANTHER" id="PTHR47926:SF408">
    <property type="entry name" value="DYW DOMAIN-CONTAINING PROTEIN"/>
    <property type="match status" value="1"/>
</dbReference>
<dbReference type="Proteomes" id="UP000479710">
    <property type="component" value="Unassembled WGS sequence"/>
</dbReference>
<dbReference type="Pfam" id="PF01535">
    <property type="entry name" value="PPR"/>
    <property type="match status" value="2"/>
</dbReference>
<dbReference type="PROSITE" id="PS51375">
    <property type="entry name" value="PPR"/>
    <property type="match status" value="2"/>
</dbReference>
<dbReference type="EMBL" id="SPHZ02000003">
    <property type="protein sequence ID" value="KAF0924504.1"/>
    <property type="molecule type" value="Genomic_DNA"/>
</dbReference>
<dbReference type="GO" id="GO:0003723">
    <property type="term" value="F:RNA binding"/>
    <property type="evidence" value="ECO:0007669"/>
    <property type="project" value="InterPro"/>
</dbReference>
<dbReference type="Pfam" id="PF12854">
    <property type="entry name" value="PPR_1"/>
    <property type="match status" value="1"/>
</dbReference>
<keyword evidence="5" id="KW-1185">Reference proteome</keyword>
<dbReference type="OrthoDB" id="185373at2759"/>
<comment type="caution">
    <text evidence="4">The sequence shown here is derived from an EMBL/GenBank/DDBJ whole genome shotgun (WGS) entry which is preliminary data.</text>
</comment>
<evidence type="ECO:0000256" key="3">
    <source>
        <dbReference type="PROSITE-ProRule" id="PRU00708"/>
    </source>
</evidence>
<dbReference type="InterPro" id="IPR002885">
    <property type="entry name" value="PPR_rpt"/>
</dbReference>
<evidence type="ECO:0000256" key="1">
    <source>
        <dbReference type="ARBA" id="ARBA00022737"/>
    </source>
</evidence>
<evidence type="ECO:0000313" key="4">
    <source>
        <dbReference type="EMBL" id="KAF0924504.1"/>
    </source>
</evidence>